<dbReference type="NCBIfam" id="TIGR01076">
    <property type="entry name" value="sortase_fam"/>
    <property type="match status" value="1"/>
</dbReference>
<evidence type="ECO:0000313" key="5">
    <source>
        <dbReference type="Proteomes" id="UP001321766"/>
    </source>
</evidence>
<feature type="region of interest" description="Disordered" evidence="2">
    <location>
        <begin position="273"/>
        <end position="300"/>
    </location>
</feature>
<organism evidence="4 5">
    <name type="scientific">Bombiscardovia nodaiensis</name>
    <dbReference type="NCBI Taxonomy" id="2932181"/>
    <lineage>
        <taxon>Bacteria</taxon>
        <taxon>Bacillati</taxon>
        <taxon>Actinomycetota</taxon>
        <taxon>Actinomycetes</taxon>
        <taxon>Bifidobacteriales</taxon>
        <taxon>Bifidobacteriaceae</taxon>
        <taxon>Bombiscardovia</taxon>
    </lineage>
</organism>
<feature type="transmembrane region" description="Helical" evidence="3">
    <location>
        <begin position="215"/>
        <end position="234"/>
    </location>
</feature>
<proteinExistence type="predicted"/>
<sequence length="300" mass="33020">MIAHGVPDTRQASAKEDRQQIALAQAYNQALHAGASYRANTNQPSSKEGKSLHEQYEQALDAGHGLMARIQIPSIRLDLPVYHGTGDDTLLQGIGHLEGTSLPVGGMGTHAVLTGHRGLAQATMFTHLDQVKAGDQFTISSFNHVVTYQVIKTQVVDPDQTRSLKPVEGQDLVTLVTCTPLGINTQRIFVTGQRIYPTPQKARQAATAKPTIPDFPWWALIWGSVILLASLWLWRSLRKAHLHQRSLRQPGMSTQPDATSTANAATIMKATRLQHKRTRGKEPAHKRPSNQLPPRERDAD</sequence>
<dbReference type="InterPro" id="IPR023365">
    <property type="entry name" value="Sortase_dom-sf"/>
</dbReference>
<keyword evidence="1" id="KW-0378">Hydrolase</keyword>
<dbReference type="EMBL" id="AP026798">
    <property type="protein sequence ID" value="BDR53606.1"/>
    <property type="molecule type" value="Genomic_DNA"/>
</dbReference>
<name>A0ABM8B9N6_9BIFI</name>
<evidence type="ECO:0000256" key="1">
    <source>
        <dbReference type="ARBA" id="ARBA00022801"/>
    </source>
</evidence>
<reference evidence="4 5" key="1">
    <citation type="journal article" date="2023" name="Microbiol. Spectr.">
        <title>Symbiosis of Carpenter Bees with Uncharacterized Lactic Acid Bacteria Showing NAD Auxotrophy.</title>
        <authorList>
            <person name="Kawasaki S."/>
            <person name="Ozawa K."/>
            <person name="Mori T."/>
            <person name="Yamamoto A."/>
            <person name="Ito M."/>
            <person name="Ohkuma M."/>
            <person name="Sakamoto M."/>
            <person name="Matsutani M."/>
        </authorList>
    </citation>
    <scope>NUCLEOTIDE SEQUENCE [LARGE SCALE GENOMIC DNA]</scope>
    <source>
        <strain evidence="4 5">Kim37-2</strain>
    </source>
</reference>
<protein>
    <recommendedName>
        <fullName evidence="6">Sortase</fullName>
    </recommendedName>
</protein>
<evidence type="ECO:0000256" key="2">
    <source>
        <dbReference type="SAM" id="MobiDB-lite"/>
    </source>
</evidence>
<keyword evidence="5" id="KW-1185">Reference proteome</keyword>
<keyword evidence="3" id="KW-0812">Transmembrane</keyword>
<accession>A0ABM8B9N6</accession>
<gene>
    <name evidence="4" type="ORF">KIM372_15130</name>
</gene>
<dbReference type="CDD" id="cd05827">
    <property type="entry name" value="Sortase_C"/>
    <property type="match status" value="1"/>
</dbReference>
<keyword evidence="3" id="KW-0472">Membrane</keyword>
<dbReference type="InterPro" id="IPR042002">
    <property type="entry name" value="Sortase_C"/>
</dbReference>
<dbReference type="Pfam" id="PF04203">
    <property type="entry name" value="Sortase"/>
    <property type="match status" value="1"/>
</dbReference>
<evidence type="ECO:0008006" key="6">
    <source>
        <dbReference type="Google" id="ProtNLM"/>
    </source>
</evidence>
<dbReference type="InterPro" id="IPR005754">
    <property type="entry name" value="Sortase"/>
</dbReference>
<keyword evidence="3" id="KW-1133">Transmembrane helix</keyword>
<evidence type="ECO:0000313" key="4">
    <source>
        <dbReference type="EMBL" id="BDR53606.1"/>
    </source>
</evidence>
<evidence type="ECO:0000256" key="3">
    <source>
        <dbReference type="SAM" id="Phobius"/>
    </source>
</evidence>
<dbReference type="Gene3D" id="2.40.260.10">
    <property type="entry name" value="Sortase"/>
    <property type="match status" value="1"/>
</dbReference>
<dbReference type="SUPFAM" id="SSF63817">
    <property type="entry name" value="Sortase"/>
    <property type="match status" value="1"/>
</dbReference>
<dbReference type="Proteomes" id="UP001321766">
    <property type="component" value="Chromosome"/>
</dbReference>
<dbReference type="NCBIfam" id="NF033745">
    <property type="entry name" value="class_C_sortase"/>
    <property type="match status" value="1"/>
</dbReference>